<protein>
    <submittedName>
        <fullName evidence="1">Uncharacterized protein</fullName>
    </submittedName>
</protein>
<dbReference type="EMBL" id="MU167208">
    <property type="protein sequence ID" value="KAG0152509.1"/>
    <property type="molecule type" value="Genomic_DNA"/>
</dbReference>
<sequence length="182" mass="20963">MTVPIPIFTGAIHDSWDLHEVRLLCWLKAQNIPEKEDETRMDYLLLSLKPNSNPLNWFTVQPHELRSNFVQSLDLLKNKYGNELRKEMLRLSALNTLEVRTFRDAEHKSEMVYELINDIENLLSLGGVQNDSHKRDYLLRCFRAFSGALKMMNRSTSYDGAVLASLNWEASVISKLVPSNAP</sequence>
<keyword evidence="2" id="KW-1185">Reference proteome</keyword>
<accession>A0A9P6NYK3</accession>
<proteinExistence type="predicted"/>
<gene>
    <name evidence="1" type="ORF">CROQUDRAFT_719289</name>
</gene>
<evidence type="ECO:0000313" key="1">
    <source>
        <dbReference type="EMBL" id="KAG0152509.1"/>
    </source>
</evidence>
<comment type="caution">
    <text evidence="1">The sequence shown here is derived from an EMBL/GenBank/DDBJ whole genome shotgun (WGS) entry which is preliminary data.</text>
</comment>
<dbReference type="AlphaFoldDB" id="A0A9P6NYK3"/>
<evidence type="ECO:0000313" key="2">
    <source>
        <dbReference type="Proteomes" id="UP000886653"/>
    </source>
</evidence>
<organism evidence="1 2">
    <name type="scientific">Cronartium quercuum f. sp. fusiforme G11</name>
    <dbReference type="NCBI Taxonomy" id="708437"/>
    <lineage>
        <taxon>Eukaryota</taxon>
        <taxon>Fungi</taxon>
        <taxon>Dikarya</taxon>
        <taxon>Basidiomycota</taxon>
        <taxon>Pucciniomycotina</taxon>
        <taxon>Pucciniomycetes</taxon>
        <taxon>Pucciniales</taxon>
        <taxon>Coleosporiaceae</taxon>
        <taxon>Cronartium</taxon>
    </lineage>
</organism>
<reference evidence="1" key="1">
    <citation type="submission" date="2013-11" db="EMBL/GenBank/DDBJ databases">
        <title>Genome sequence of the fusiform rust pathogen reveals effectors for host alternation and coevolution with pine.</title>
        <authorList>
            <consortium name="DOE Joint Genome Institute"/>
            <person name="Smith K."/>
            <person name="Pendleton A."/>
            <person name="Kubisiak T."/>
            <person name="Anderson C."/>
            <person name="Salamov A."/>
            <person name="Aerts A."/>
            <person name="Riley R."/>
            <person name="Clum A."/>
            <person name="Lindquist E."/>
            <person name="Ence D."/>
            <person name="Campbell M."/>
            <person name="Kronenberg Z."/>
            <person name="Feau N."/>
            <person name="Dhillon B."/>
            <person name="Hamelin R."/>
            <person name="Burleigh J."/>
            <person name="Smith J."/>
            <person name="Yandell M."/>
            <person name="Nelson C."/>
            <person name="Grigoriev I."/>
            <person name="Davis J."/>
        </authorList>
    </citation>
    <scope>NUCLEOTIDE SEQUENCE</scope>
    <source>
        <strain evidence="1">G11</strain>
    </source>
</reference>
<name>A0A9P6NYK3_9BASI</name>
<dbReference type="Proteomes" id="UP000886653">
    <property type="component" value="Unassembled WGS sequence"/>
</dbReference>
<dbReference type="OrthoDB" id="2505216at2759"/>